<gene>
    <name evidence="2" type="ORF">D0437_27610</name>
</gene>
<dbReference type="Pfam" id="PF12648">
    <property type="entry name" value="TcpE"/>
    <property type="match status" value="1"/>
</dbReference>
<dbReference type="EMBL" id="CP031778">
    <property type="protein sequence ID" value="QDZ76612.1"/>
    <property type="molecule type" value="Genomic_DNA"/>
</dbReference>
<accession>A0A9X7M3H2</accession>
<sequence length="169" mass="20131">MKEYFNLKEVFGHPITIYKFGKYRLPFGIGLMRIIVGIAILLGMLVFRNFFLAFDHLMRGFSLLLFTGIPYFVSGYLVKKTYEGKKIHNYIWDLGWYLFHVYAGKKRFCQDEVVEYLDCAQVKIEPVQVEKERWEHAITKRISRRTQKPDVNSKRGYRRTVQGKFDHDC</sequence>
<feature type="transmembrane region" description="Helical" evidence="1">
    <location>
        <begin position="31"/>
        <end position="51"/>
    </location>
</feature>
<dbReference type="InterPro" id="IPR025608">
    <property type="entry name" value="TcpE"/>
</dbReference>
<evidence type="ECO:0008006" key="4">
    <source>
        <dbReference type="Google" id="ProtNLM"/>
    </source>
</evidence>
<feature type="transmembrane region" description="Helical" evidence="1">
    <location>
        <begin position="57"/>
        <end position="78"/>
    </location>
</feature>
<name>A0A9X7M3H2_BACCE</name>
<reference evidence="2 3" key="1">
    <citation type="journal article" date="2019" name="Ecotoxicol. Environ. Saf.">
        <title>Microbial characterization of heavy metal resistant bacterial strains isolated from an electroplating wastewater treatment plant.</title>
        <authorList>
            <person name="Cai X."/>
            <person name="Zheng X."/>
            <person name="Zhang D."/>
            <person name="Iqbal W."/>
            <person name="Liu C."/>
            <person name="Yang B."/>
            <person name="Zhao X."/>
            <person name="Lu X."/>
            <person name="Mao Y."/>
        </authorList>
    </citation>
    <scope>NUCLEOTIDE SEQUENCE [LARGE SCALE GENOMIC DNA]</scope>
    <source>
        <strain evidence="2 3">Co1-1</strain>
    </source>
</reference>
<dbReference type="Proteomes" id="UP000321735">
    <property type="component" value="Chromosome"/>
</dbReference>
<protein>
    <recommendedName>
        <fullName evidence="4">Conjugal transfer protein</fullName>
    </recommendedName>
</protein>
<organism evidence="2 3">
    <name type="scientific">Bacillus cereus</name>
    <dbReference type="NCBI Taxonomy" id="1396"/>
    <lineage>
        <taxon>Bacteria</taxon>
        <taxon>Bacillati</taxon>
        <taxon>Bacillota</taxon>
        <taxon>Bacilli</taxon>
        <taxon>Bacillales</taxon>
        <taxon>Bacillaceae</taxon>
        <taxon>Bacillus</taxon>
        <taxon>Bacillus cereus group</taxon>
    </lineage>
</organism>
<proteinExistence type="predicted"/>
<keyword evidence="1" id="KW-0812">Transmembrane</keyword>
<keyword evidence="1" id="KW-1133">Transmembrane helix</keyword>
<evidence type="ECO:0000313" key="2">
    <source>
        <dbReference type="EMBL" id="QDZ76612.1"/>
    </source>
</evidence>
<evidence type="ECO:0000313" key="3">
    <source>
        <dbReference type="Proteomes" id="UP000321735"/>
    </source>
</evidence>
<evidence type="ECO:0000256" key="1">
    <source>
        <dbReference type="SAM" id="Phobius"/>
    </source>
</evidence>
<dbReference type="RefSeq" id="WP_208742620.1">
    <property type="nucleotide sequence ID" value="NZ_CP031778.1"/>
</dbReference>
<keyword evidence="1" id="KW-0472">Membrane</keyword>
<dbReference type="AlphaFoldDB" id="A0A9X7M3H2"/>